<dbReference type="InParanoid" id="A0A2K1JZE0"/>
<dbReference type="EMBL" id="ABEU02000010">
    <property type="protein sequence ID" value="PNR46888.1"/>
    <property type="molecule type" value="Genomic_DNA"/>
</dbReference>
<dbReference type="PaxDb" id="3218-PP1S381_11V6.1"/>
<reference evidence="2" key="3">
    <citation type="submission" date="2020-12" db="UniProtKB">
        <authorList>
            <consortium name="EnsemblPlants"/>
        </authorList>
    </citation>
    <scope>IDENTIFICATION</scope>
</reference>
<evidence type="ECO:0000313" key="3">
    <source>
        <dbReference type="Proteomes" id="UP000006727"/>
    </source>
</evidence>
<evidence type="ECO:0000313" key="2">
    <source>
        <dbReference type="EnsemblPlants" id="Pp3c10_17170V3.1"/>
    </source>
</evidence>
<keyword evidence="3" id="KW-1185">Reference proteome</keyword>
<reference evidence="1 3" key="1">
    <citation type="journal article" date="2008" name="Science">
        <title>The Physcomitrella genome reveals evolutionary insights into the conquest of land by plants.</title>
        <authorList>
            <person name="Rensing S."/>
            <person name="Lang D."/>
            <person name="Zimmer A."/>
            <person name="Terry A."/>
            <person name="Salamov A."/>
            <person name="Shapiro H."/>
            <person name="Nishiyama T."/>
            <person name="Perroud P.-F."/>
            <person name="Lindquist E."/>
            <person name="Kamisugi Y."/>
            <person name="Tanahashi T."/>
            <person name="Sakakibara K."/>
            <person name="Fujita T."/>
            <person name="Oishi K."/>
            <person name="Shin-I T."/>
            <person name="Kuroki Y."/>
            <person name="Toyoda A."/>
            <person name="Suzuki Y."/>
            <person name="Hashimoto A."/>
            <person name="Yamaguchi K."/>
            <person name="Sugano A."/>
            <person name="Kohara Y."/>
            <person name="Fujiyama A."/>
            <person name="Anterola A."/>
            <person name="Aoki S."/>
            <person name="Ashton N."/>
            <person name="Barbazuk W.B."/>
            <person name="Barker E."/>
            <person name="Bennetzen J."/>
            <person name="Bezanilla M."/>
            <person name="Blankenship R."/>
            <person name="Cho S.H."/>
            <person name="Dutcher S."/>
            <person name="Estelle M."/>
            <person name="Fawcett J.A."/>
            <person name="Gundlach H."/>
            <person name="Hanada K."/>
            <person name="Heyl A."/>
            <person name="Hicks K.A."/>
            <person name="Hugh J."/>
            <person name="Lohr M."/>
            <person name="Mayer K."/>
            <person name="Melkozernov A."/>
            <person name="Murata T."/>
            <person name="Nelson D."/>
            <person name="Pils B."/>
            <person name="Prigge M."/>
            <person name="Reiss B."/>
            <person name="Renner T."/>
            <person name="Rombauts S."/>
            <person name="Rushton P."/>
            <person name="Sanderfoot A."/>
            <person name="Schween G."/>
            <person name="Shiu S.-H."/>
            <person name="Stueber K."/>
            <person name="Theodoulou F.L."/>
            <person name="Tu H."/>
            <person name="Van de Peer Y."/>
            <person name="Verrier P.J."/>
            <person name="Waters E."/>
            <person name="Wood A."/>
            <person name="Yang L."/>
            <person name="Cove D."/>
            <person name="Cuming A."/>
            <person name="Hasebe M."/>
            <person name="Lucas S."/>
            <person name="Mishler D.B."/>
            <person name="Reski R."/>
            <person name="Grigoriev I."/>
            <person name="Quatrano R.S."/>
            <person name="Boore J.L."/>
        </authorList>
    </citation>
    <scope>NUCLEOTIDE SEQUENCE [LARGE SCALE GENOMIC DNA]</scope>
    <source>
        <strain evidence="2 3">cv. Gransden 2004</strain>
    </source>
</reference>
<gene>
    <name evidence="1" type="ORF">PHYPA_014008</name>
</gene>
<reference evidence="1 3" key="2">
    <citation type="journal article" date="2018" name="Plant J.">
        <title>The Physcomitrella patens chromosome-scale assembly reveals moss genome structure and evolution.</title>
        <authorList>
            <person name="Lang D."/>
            <person name="Ullrich K.K."/>
            <person name="Murat F."/>
            <person name="Fuchs J."/>
            <person name="Jenkins J."/>
            <person name="Haas F.B."/>
            <person name="Piednoel M."/>
            <person name="Gundlach H."/>
            <person name="Van Bel M."/>
            <person name="Meyberg R."/>
            <person name="Vives C."/>
            <person name="Morata J."/>
            <person name="Symeonidi A."/>
            <person name="Hiss M."/>
            <person name="Muchero W."/>
            <person name="Kamisugi Y."/>
            <person name="Saleh O."/>
            <person name="Blanc G."/>
            <person name="Decker E.L."/>
            <person name="van Gessel N."/>
            <person name="Grimwood J."/>
            <person name="Hayes R.D."/>
            <person name="Graham S.W."/>
            <person name="Gunter L.E."/>
            <person name="McDaniel S.F."/>
            <person name="Hoernstein S.N.W."/>
            <person name="Larsson A."/>
            <person name="Li F.W."/>
            <person name="Perroud P.F."/>
            <person name="Phillips J."/>
            <person name="Ranjan P."/>
            <person name="Rokshar D.S."/>
            <person name="Rothfels C.J."/>
            <person name="Schneider L."/>
            <person name="Shu S."/>
            <person name="Stevenson D.W."/>
            <person name="Thummler F."/>
            <person name="Tillich M."/>
            <person name="Villarreal Aguilar J.C."/>
            <person name="Widiez T."/>
            <person name="Wong G.K."/>
            <person name="Wymore A."/>
            <person name="Zhang Y."/>
            <person name="Zimmer A.D."/>
            <person name="Quatrano R.S."/>
            <person name="Mayer K.F.X."/>
            <person name="Goodstein D."/>
            <person name="Casacuberta J.M."/>
            <person name="Vandepoele K."/>
            <person name="Reski R."/>
            <person name="Cuming A.C."/>
            <person name="Tuskan G.A."/>
            <person name="Maumus F."/>
            <person name="Salse J."/>
            <person name="Schmutz J."/>
            <person name="Rensing S.A."/>
        </authorList>
    </citation>
    <scope>NUCLEOTIDE SEQUENCE [LARGE SCALE GENOMIC DNA]</scope>
    <source>
        <strain evidence="2 3">cv. Gransden 2004</strain>
    </source>
</reference>
<dbReference type="Gramene" id="Pp3c10_17170V3.1">
    <property type="protein sequence ID" value="Pp3c10_17170V3.1"/>
    <property type="gene ID" value="Pp3c10_17170"/>
</dbReference>
<sequence length="75" mass="8405">MHQSTPNTCTGSTSISDLIWCNAIVAKPGTWNPHSMCRNTTPMMSHTHAHSQTPTTFDIRFDSKALHQEIHNQCI</sequence>
<dbReference type="Proteomes" id="UP000006727">
    <property type="component" value="Chromosome 10"/>
</dbReference>
<organism evidence="1">
    <name type="scientific">Physcomitrium patens</name>
    <name type="common">Spreading-leaved earth moss</name>
    <name type="synonym">Physcomitrella patens</name>
    <dbReference type="NCBI Taxonomy" id="3218"/>
    <lineage>
        <taxon>Eukaryota</taxon>
        <taxon>Viridiplantae</taxon>
        <taxon>Streptophyta</taxon>
        <taxon>Embryophyta</taxon>
        <taxon>Bryophyta</taxon>
        <taxon>Bryophytina</taxon>
        <taxon>Bryopsida</taxon>
        <taxon>Funariidae</taxon>
        <taxon>Funariales</taxon>
        <taxon>Funariaceae</taxon>
        <taxon>Physcomitrium</taxon>
    </lineage>
</organism>
<dbReference type="Gramene" id="Pp3c10_17170V3.2">
    <property type="protein sequence ID" value="Pp3c10_17170V3.2"/>
    <property type="gene ID" value="Pp3c10_17170"/>
</dbReference>
<dbReference type="EnsemblPlants" id="Pp3c10_17170V3.1">
    <property type="protein sequence ID" value="Pp3c10_17170V3.1"/>
    <property type="gene ID" value="Pp3c10_17170"/>
</dbReference>
<accession>A0A2K1JZE0</accession>
<name>A0A2K1JZE0_PHYPA</name>
<dbReference type="EnsemblPlants" id="Pp3c10_17170V3.2">
    <property type="protein sequence ID" value="Pp3c10_17170V3.2"/>
    <property type="gene ID" value="Pp3c10_17170"/>
</dbReference>
<evidence type="ECO:0000313" key="1">
    <source>
        <dbReference type="EMBL" id="PNR46888.1"/>
    </source>
</evidence>
<proteinExistence type="predicted"/>
<protein>
    <submittedName>
        <fullName evidence="1 2">Uncharacterized protein</fullName>
    </submittedName>
</protein>
<dbReference type="AlphaFoldDB" id="A0A2K1JZE0"/>